<evidence type="ECO:0000313" key="4">
    <source>
        <dbReference type="Proteomes" id="UP000044806"/>
    </source>
</evidence>
<dbReference type="EMBL" id="CWOW01000004">
    <property type="protein sequence ID" value="CSA21719.1"/>
    <property type="molecule type" value="Genomic_DNA"/>
</dbReference>
<sequence>MSIQQGIGFILFDVIHFERITILAINNPFKIRRIEWLNDILLRRQHRLFDNIQ</sequence>
<organism evidence="1 4">
    <name type="scientific">Vibrio cholerae</name>
    <dbReference type="NCBI Taxonomy" id="666"/>
    <lineage>
        <taxon>Bacteria</taxon>
        <taxon>Pseudomonadati</taxon>
        <taxon>Pseudomonadota</taxon>
        <taxon>Gammaproteobacteria</taxon>
        <taxon>Vibrionales</taxon>
        <taxon>Vibrionaceae</taxon>
        <taxon>Vibrio</taxon>
    </lineage>
</organism>
<dbReference type="AlphaFoldDB" id="A0A655UV16"/>
<reference evidence="3 4" key="1">
    <citation type="submission" date="2015-07" db="EMBL/GenBank/DDBJ databases">
        <authorList>
            <consortium name="Pathogen Informatics"/>
        </authorList>
    </citation>
    <scope>NUCLEOTIDE SEQUENCE [LARGE SCALE GENOMIC DNA]</scope>
    <source>
        <strain evidence="2 3">A316</strain>
        <strain evidence="1 4">A51</strain>
    </source>
</reference>
<dbReference type="Proteomes" id="UP000041770">
    <property type="component" value="Unassembled WGS sequence"/>
</dbReference>
<gene>
    <name evidence="1" type="ORF">ERS013165_01029</name>
    <name evidence="2" type="ORF">ERS013200_00476</name>
</gene>
<evidence type="ECO:0000313" key="1">
    <source>
        <dbReference type="EMBL" id="CSA21719.1"/>
    </source>
</evidence>
<protein>
    <submittedName>
        <fullName evidence="1">Uncharacterized protein</fullName>
    </submittedName>
</protein>
<dbReference type="Proteomes" id="UP000044806">
    <property type="component" value="Unassembled WGS sequence"/>
</dbReference>
<evidence type="ECO:0000313" key="3">
    <source>
        <dbReference type="Proteomes" id="UP000041770"/>
    </source>
</evidence>
<proteinExistence type="predicted"/>
<accession>A0A655UV16</accession>
<evidence type="ECO:0000313" key="2">
    <source>
        <dbReference type="EMBL" id="CSC06925.1"/>
    </source>
</evidence>
<name>A0A655UV16_VIBCL</name>
<dbReference type="EMBL" id="CWQY01000002">
    <property type="protein sequence ID" value="CSC06925.1"/>
    <property type="molecule type" value="Genomic_DNA"/>
</dbReference>